<dbReference type="RefSeq" id="XP_020064708.1">
    <property type="nucleotide sequence ID" value="XM_020209829.1"/>
</dbReference>
<dbReference type="STRING" id="984487.A0A1E4SJ98"/>
<dbReference type="Proteomes" id="UP000094285">
    <property type="component" value="Unassembled WGS sequence"/>
</dbReference>
<dbReference type="PANTHER" id="PTHR48100">
    <property type="entry name" value="BROAD-SPECIFICITY PHOSPHATASE YOR283W-RELATED"/>
    <property type="match status" value="1"/>
</dbReference>
<dbReference type="SUPFAM" id="SSF53254">
    <property type="entry name" value="Phosphoglycerate mutase-like"/>
    <property type="match status" value="1"/>
</dbReference>
<dbReference type="InterPro" id="IPR029033">
    <property type="entry name" value="His_PPase_superfam"/>
</dbReference>
<dbReference type="OrthoDB" id="496981at2759"/>
<feature type="chain" id="PRO_5009162822" evidence="1">
    <location>
        <begin position="23"/>
        <end position="332"/>
    </location>
</feature>
<accession>A0A1E4SJ98</accession>
<evidence type="ECO:0000313" key="2">
    <source>
        <dbReference type="EMBL" id="ODV79586.1"/>
    </source>
</evidence>
<evidence type="ECO:0000313" key="3">
    <source>
        <dbReference type="Proteomes" id="UP000094285"/>
    </source>
</evidence>
<dbReference type="EMBL" id="KV453911">
    <property type="protein sequence ID" value="ODV79586.1"/>
    <property type="molecule type" value="Genomic_DNA"/>
</dbReference>
<dbReference type="InterPro" id="IPR013078">
    <property type="entry name" value="His_Pase_superF_clade-1"/>
</dbReference>
<dbReference type="SMART" id="SM00855">
    <property type="entry name" value="PGAM"/>
    <property type="match status" value="1"/>
</dbReference>
<feature type="signal peptide" evidence="1">
    <location>
        <begin position="1"/>
        <end position="22"/>
    </location>
</feature>
<dbReference type="Pfam" id="PF00300">
    <property type="entry name" value="His_Phos_1"/>
    <property type="match status" value="1"/>
</dbReference>
<reference evidence="3" key="1">
    <citation type="submission" date="2016-05" db="EMBL/GenBank/DDBJ databases">
        <title>Comparative genomics of biotechnologically important yeasts.</title>
        <authorList>
            <consortium name="DOE Joint Genome Institute"/>
            <person name="Riley R."/>
            <person name="Haridas S."/>
            <person name="Wolfe K.H."/>
            <person name="Lopes M.R."/>
            <person name="Hittinger C.T."/>
            <person name="Goker M."/>
            <person name="Salamov A."/>
            <person name="Wisecaver J."/>
            <person name="Long T.M."/>
            <person name="Aerts A.L."/>
            <person name="Barry K."/>
            <person name="Choi C."/>
            <person name="Clum A."/>
            <person name="Coughlan A.Y."/>
            <person name="Deshpande S."/>
            <person name="Douglass A.P."/>
            <person name="Hanson S.J."/>
            <person name="Klenk H.-P."/>
            <person name="Labutti K."/>
            <person name="Lapidus A."/>
            <person name="Lindquist E."/>
            <person name="Lipzen A."/>
            <person name="Meier-Kolthoff J.P."/>
            <person name="Ohm R.A."/>
            <person name="Otillar R.P."/>
            <person name="Pangilinan J."/>
            <person name="Peng Y."/>
            <person name="Rokas A."/>
            <person name="Rosa C.A."/>
            <person name="Scheuner C."/>
            <person name="Sibirny A.A."/>
            <person name="Slot J.C."/>
            <person name="Stielow J.B."/>
            <person name="Sun H."/>
            <person name="Kurtzman C.P."/>
            <person name="Blackwell M."/>
            <person name="Grigoriev I.V."/>
            <person name="Jeffries T.W."/>
        </authorList>
    </citation>
    <scope>NUCLEOTIDE SEQUENCE [LARGE SCALE GENOMIC DNA]</scope>
    <source>
        <strain evidence="3">NRRL Y-17324</strain>
    </source>
</reference>
<dbReference type="CDD" id="cd07067">
    <property type="entry name" value="HP_PGM_like"/>
    <property type="match status" value="1"/>
</dbReference>
<gene>
    <name evidence="2" type="ORF">CANTADRAFT_50488</name>
</gene>
<sequence length="332" mass="38106">MKPQTALATLVGALALLYGALGQVILGLSQNDLQQPLLHHHNKGPHYEVLTHYFKQDDPTTDDATFDVSQDFGLYPNTTWTELVAELQALNAQHPHRKYKLLFLQRHGEGWHNVAPADYPSDQWACYWQVLNGNSTVEWYDAELTPSGVQQLTSFQQAWASRVASDGVPIPQSYYVSPLRRTLQTWEILWSKLATTRPVIKELARETYGIGTESKRHNKEYLQRNYGFADFEAGFSQFDDRWVPDRHESSQHRKYRAQQLLNDIFLHDPSVVVSVVSHSGLIKSVLKVVHHRKWGLQTGQMVPVVVEARYNKKGDTYDLDKPWSEYRSCETS</sequence>
<dbReference type="Gene3D" id="3.40.50.1240">
    <property type="entry name" value="Phosphoglycerate mutase-like"/>
    <property type="match status" value="1"/>
</dbReference>
<dbReference type="GeneID" id="30983965"/>
<dbReference type="GO" id="GO:0016791">
    <property type="term" value="F:phosphatase activity"/>
    <property type="evidence" value="ECO:0007669"/>
    <property type="project" value="TreeGrafter"/>
</dbReference>
<protein>
    <submittedName>
        <fullName evidence="2">Phosphoglycerate mutase-like protein</fullName>
    </submittedName>
</protein>
<dbReference type="AlphaFoldDB" id="A0A1E4SJ98"/>
<dbReference type="GO" id="GO:0005737">
    <property type="term" value="C:cytoplasm"/>
    <property type="evidence" value="ECO:0007669"/>
    <property type="project" value="TreeGrafter"/>
</dbReference>
<evidence type="ECO:0000256" key="1">
    <source>
        <dbReference type="SAM" id="SignalP"/>
    </source>
</evidence>
<organism evidence="2 3">
    <name type="scientific">Suhomyces tanzawaensis NRRL Y-17324</name>
    <dbReference type="NCBI Taxonomy" id="984487"/>
    <lineage>
        <taxon>Eukaryota</taxon>
        <taxon>Fungi</taxon>
        <taxon>Dikarya</taxon>
        <taxon>Ascomycota</taxon>
        <taxon>Saccharomycotina</taxon>
        <taxon>Pichiomycetes</taxon>
        <taxon>Debaryomycetaceae</taxon>
        <taxon>Suhomyces</taxon>
    </lineage>
</organism>
<dbReference type="PANTHER" id="PTHR48100:SF1">
    <property type="entry name" value="HISTIDINE PHOSPHATASE FAMILY PROTEIN-RELATED"/>
    <property type="match status" value="1"/>
</dbReference>
<keyword evidence="3" id="KW-1185">Reference proteome</keyword>
<keyword evidence="1" id="KW-0732">Signal</keyword>
<name>A0A1E4SJ98_9ASCO</name>
<dbReference type="InterPro" id="IPR050275">
    <property type="entry name" value="PGM_Phosphatase"/>
</dbReference>
<proteinExistence type="predicted"/>